<protein>
    <submittedName>
        <fullName evidence="2">Uncharacterized protein</fullName>
    </submittedName>
</protein>
<reference evidence="2 3" key="1">
    <citation type="submission" date="2016-11" db="EMBL/GenBank/DDBJ databases">
        <authorList>
            <person name="Jaros S."/>
            <person name="Januszkiewicz K."/>
            <person name="Wedrychowicz H."/>
        </authorList>
    </citation>
    <scope>NUCLEOTIDE SEQUENCE [LARGE SCALE GENOMIC DNA]</scope>
    <source>
        <strain evidence="2 3">GAS242</strain>
    </source>
</reference>
<gene>
    <name evidence="2" type="ORF">SAMN05444169_8778</name>
</gene>
<organism evidence="2 3">
    <name type="scientific">Bradyrhizobium erythrophlei</name>
    <dbReference type="NCBI Taxonomy" id="1437360"/>
    <lineage>
        <taxon>Bacteria</taxon>
        <taxon>Pseudomonadati</taxon>
        <taxon>Pseudomonadota</taxon>
        <taxon>Alphaproteobacteria</taxon>
        <taxon>Hyphomicrobiales</taxon>
        <taxon>Nitrobacteraceae</taxon>
        <taxon>Bradyrhizobium</taxon>
    </lineage>
</organism>
<dbReference type="EMBL" id="LT670818">
    <property type="protein sequence ID" value="SHH68407.1"/>
    <property type="molecule type" value="Genomic_DNA"/>
</dbReference>
<dbReference type="AlphaFoldDB" id="A0A1M5UZD6"/>
<dbReference type="RefSeq" id="WP_079572285.1">
    <property type="nucleotide sequence ID" value="NZ_LT670818.1"/>
</dbReference>
<sequence length="107" mass="12094">MKKIYPKRAVAMIVVAVMSQMRAAEASNQAKPGLRQRLRAAAAGPSRRVWRIVNNWIAAMIADRERQATLSALGDLSDTELRDFRVYRGSPGSAFHRHRDVKFKSTR</sequence>
<proteinExistence type="predicted"/>
<accession>A0A1M5UZD6</accession>
<name>A0A1M5UZD6_9BRAD</name>
<evidence type="ECO:0000256" key="1">
    <source>
        <dbReference type="SAM" id="SignalP"/>
    </source>
</evidence>
<feature type="chain" id="PRO_5012635522" evidence="1">
    <location>
        <begin position="24"/>
        <end position="107"/>
    </location>
</feature>
<dbReference type="Proteomes" id="UP000190675">
    <property type="component" value="Chromosome I"/>
</dbReference>
<feature type="signal peptide" evidence="1">
    <location>
        <begin position="1"/>
        <end position="23"/>
    </location>
</feature>
<evidence type="ECO:0000313" key="2">
    <source>
        <dbReference type="EMBL" id="SHH68407.1"/>
    </source>
</evidence>
<keyword evidence="1" id="KW-0732">Signal</keyword>
<evidence type="ECO:0000313" key="3">
    <source>
        <dbReference type="Proteomes" id="UP000190675"/>
    </source>
</evidence>